<dbReference type="RefSeq" id="XP_045553185.1">
    <property type="nucleotide sequence ID" value="XM_045697229.1"/>
</dbReference>
<reference evidence="3" key="1">
    <citation type="submission" date="2025-08" db="UniProtKB">
        <authorList>
            <consortium name="RefSeq"/>
        </authorList>
    </citation>
    <scope>IDENTIFICATION</scope>
</reference>
<evidence type="ECO:0000313" key="3">
    <source>
        <dbReference type="RefSeq" id="XP_045553185.1"/>
    </source>
</evidence>
<feature type="region of interest" description="Disordered" evidence="1">
    <location>
        <begin position="1"/>
        <end position="35"/>
    </location>
</feature>
<protein>
    <submittedName>
        <fullName evidence="3">Uncharacterized protein isoform X1</fullName>
    </submittedName>
</protein>
<organism evidence="2 3">
    <name type="scientific">Salmo salar</name>
    <name type="common">Atlantic salmon</name>
    <dbReference type="NCBI Taxonomy" id="8030"/>
    <lineage>
        <taxon>Eukaryota</taxon>
        <taxon>Metazoa</taxon>
        <taxon>Chordata</taxon>
        <taxon>Craniata</taxon>
        <taxon>Vertebrata</taxon>
        <taxon>Euteleostomi</taxon>
        <taxon>Actinopterygii</taxon>
        <taxon>Neopterygii</taxon>
        <taxon>Teleostei</taxon>
        <taxon>Protacanthopterygii</taxon>
        <taxon>Salmoniformes</taxon>
        <taxon>Salmonidae</taxon>
        <taxon>Salmoninae</taxon>
        <taxon>Salmo</taxon>
    </lineage>
</organism>
<gene>
    <name evidence="3" type="primary">LOC123727824</name>
</gene>
<dbReference type="GeneID" id="123727824"/>
<sequence>MQEADLKTDGTSQSQKVEGEIELDEAVAIPSQSQKVEGEIELDEAVAIPSQSQKVEGEIELDEAVAIPSQSQKVEGEIELDEAVAIPSQSQKVEGEIELDEAVVIPSQSKEAAVVTFTNVTPKAAASQTSLTVRGKRSYPELKHPEISTSIIYRSLFLDSSLVSSNMVTESIIFNSPRPSEENVSIQKVLPADKVDILHGQPVEECIVKAEQCITQDAAVTCTAMLDKTDACGKLNPVYPCFHREY</sequence>
<keyword evidence="2" id="KW-1185">Reference proteome</keyword>
<evidence type="ECO:0000313" key="2">
    <source>
        <dbReference type="Proteomes" id="UP001652741"/>
    </source>
</evidence>
<evidence type="ECO:0000256" key="1">
    <source>
        <dbReference type="SAM" id="MobiDB-lite"/>
    </source>
</evidence>
<accession>A0ABM3D2Y9</accession>
<dbReference type="Proteomes" id="UP001652741">
    <property type="component" value="Chromosome ssa02"/>
</dbReference>
<name>A0ABM3D2Y9_SALSA</name>
<proteinExistence type="predicted"/>